<feature type="signal peptide" evidence="1">
    <location>
        <begin position="1"/>
        <end position="17"/>
    </location>
</feature>
<organism evidence="2 3">
    <name type="scientific">Aspergillus bombycis</name>
    <dbReference type="NCBI Taxonomy" id="109264"/>
    <lineage>
        <taxon>Eukaryota</taxon>
        <taxon>Fungi</taxon>
        <taxon>Dikarya</taxon>
        <taxon>Ascomycota</taxon>
        <taxon>Pezizomycotina</taxon>
        <taxon>Eurotiomycetes</taxon>
        <taxon>Eurotiomycetidae</taxon>
        <taxon>Eurotiales</taxon>
        <taxon>Aspergillaceae</taxon>
        <taxon>Aspergillus</taxon>
    </lineage>
</organism>
<reference evidence="2 3" key="1">
    <citation type="journal article" date="2016" name="Genome Biol. Evol.">
        <title>Draft genome sequence of an aflatoxigenic Aspergillus species, A. bombycis.</title>
        <authorList>
            <person name="Moore G.G."/>
            <person name="Mack B.M."/>
            <person name="Beltz S.B."/>
            <person name="Gilbert M.K."/>
        </authorList>
    </citation>
    <scope>NUCLEOTIDE SEQUENCE [LARGE SCALE GENOMIC DNA]</scope>
    <source>
        <strain evidence="3">NRRL 26010</strain>
    </source>
</reference>
<accession>A0A1F8A929</accession>
<evidence type="ECO:0000313" key="2">
    <source>
        <dbReference type="EMBL" id="OGM48183.1"/>
    </source>
</evidence>
<evidence type="ECO:0000313" key="3">
    <source>
        <dbReference type="Proteomes" id="UP000179179"/>
    </source>
</evidence>
<gene>
    <name evidence="2" type="ORF">ABOM_002086</name>
</gene>
<dbReference type="RefSeq" id="XP_022391900.1">
    <property type="nucleotide sequence ID" value="XM_022529216.1"/>
</dbReference>
<comment type="caution">
    <text evidence="2">The sequence shown here is derived from an EMBL/GenBank/DDBJ whole genome shotgun (WGS) entry which is preliminary data.</text>
</comment>
<keyword evidence="3" id="KW-1185">Reference proteome</keyword>
<feature type="chain" id="PRO_5009534598" evidence="1">
    <location>
        <begin position="18"/>
        <end position="107"/>
    </location>
</feature>
<proteinExistence type="predicted"/>
<evidence type="ECO:0000256" key="1">
    <source>
        <dbReference type="SAM" id="SignalP"/>
    </source>
</evidence>
<sequence>MSFSVVILPLTVTAGRAGDPVPQAAALAGNMGDVTSSPAVTKELLSAENQYNVQNIMNDLTYLLHALTSQEFKNLVNGTSKMLAPDFVSSLLGELPSFLDRPNPLRL</sequence>
<dbReference type="EMBL" id="LYCR01000017">
    <property type="protein sequence ID" value="OGM48183.1"/>
    <property type="molecule type" value="Genomic_DNA"/>
</dbReference>
<name>A0A1F8A929_9EURO</name>
<protein>
    <submittedName>
        <fullName evidence="2">Uncharacterized protein</fullName>
    </submittedName>
</protein>
<dbReference type="GeneID" id="34445476"/>
<keyword evidence="1" id="KW-0732">Signal</keyword>
<dbReference type="AlphaFoldDB" id="A0A1F8A929"/>
<dbReference type="Proteomes" id="UP000179179">
    <property type="component" value="Unassembled WGS sequence"/>
</dbReference>